<keyword evidence="5 8" id="KW-1133">Transmembrane helix</keyword>
<evidence type="ECO:0000256" key="2">
    <source>
        <dbReference type="ARBA" id="ARBA00005697"/>
    </source>
</evidence>
<evidence type="ECO:0000256" key="4">
    <source>
        <dbReference type="ARBA" id="ARBA00022692"/>
    </source>
</evidence>
<feature type="transmembrane region" description="Helical" evidence="8">
    <location>
        <begin position="432"/>
        <end position="461"/>
    </location>
</feature>
<feature type="transmembrane region" description="Helical" evidence="8">
    <location>
        <begin position="133"/>
        <end position="153"/>
    </location>
</feature>
<feature type="transmembrane region" description="Helical" evidence="8">
    <location>
        <begin position="159"/>
        <end position="179"/>
    </location>
</feature>
<evidence type="ECO:0000256" key="8">
    <source>
        <dbReference type="SAM" id="Phobius"/>
    </source>
</evidence>
<name>A0A9D1Q0N5_9FIRM</name>
<protein>
    <submittedName>
        <fullName evidence="9">NCS2 family permease</fullName>
    </submittedName>
</protein>
<feature type="transmembrane region" description="Helical" evidence="8">
    <location>
        <begin position="68"/>
        <end position="86"/>
    </location>
</feature>
<reference evidence="9" key="2">
    <citation type="submission" date="2021-04" db="EMBL/GenBank/DDBJ databases">
        <authorList>
            <person name="Gilroy R."/>
        </authorList>
    </citation>
    <scope>NUCLEOTIDE SEQUENCE</scope>
    <source>
        <strain evidence="9">12435</strain>
    </source>
</reference>
<feature type="region of interest" description="Disordered" evidence="7">
    <location>
        <begin position="1"/>
        <end position="35"/>
    </location>
</feature>
<evidence type="ECO:0000256" key="6">
    <source>
        <dbReference type="ARBA" id="ARBA00023136"/>
    </source>
</evidence>
<feature type="transmembrane region" description="Helical" evidence="8">
    <location>
        <begin position="497"/>
        <end position="519"/>
    </location>
</feature>
<dbReference type="EMBL" id="DXHS01000084">
    <property type="protein sequence ID" value="HIW02768.1"/>
    <property type="molecule type" value="Genomic_DNA"/>
</dbReference>
<feature type="transmembrane region" description="Helical" evidence="8">
    <location>
        <begin position="473"/>
        <end position="491"/>
    </location>
</feature>
<dbReference type="Proteomes" id="UP000823990">
    <property type="component" value="Unassembled WGS sequence"/>
</dbReference>
<feature type="transmembrane region" description="Helical" evidence="8">
    <location>
        <begin position="277"/>
        <end position="295"/>
    </location>
</feature>
<dbReference type="InterPro" id="IPR045018">
    <property type="entry name" value="Azg-like"/>
</dbReference>
<comment type="caution">
    <text evidence="9">The sequence shown here is derived from an EMBL/GenBank/DDBJ whole genome shotgun (WGS) entry which is preliminary data.</text>
</comment>
<feature type="transmembrane region" description="Helical" evidence="8">
    <location>
        <begin position="531"/>
        <end position="548"/>
    </location>
</feature>
<feature type="transmembrane region" description="Helical" evidence="8">
    <location>
        <begin position="251"/>
        <end position="270"/>
    </location>
</feature>
<keyword evidence="4 8" id="KW-0812">Transmembrane</keyword>
<evidence type="ECO:0000313" key="9">
    <source>
        <dbReference type="EMBL" id="HIW02768.1"/>
    </source>
</evidence>
<keyword evidence="3" id="KW-0813">Transport</keyword>
<dbReference type="Pfam" id="PF00860">
    <property type="entry name" value="Xan_ur_permease"/>
    <property type="match status" value="1"/>
</dbReference>
<organism evidence="9 10">
    <name type="scientific">Candidatus Protoclostridium stercorigallinarum</name>
    <dbReference type="NCBI Taxonomy" id="2838741"/>
    <lineage>
        <taxon>Bacteria</taxon>
        <taxon>Bacillati</taxon>
        <taxon>Bacillota</taxon>
        <taxon>Clostridia</taxon>
        <taxon>Candidatus Protoclostridium</taxon>
    </lineage>
</organism>
<feature type="transmembrane region" description="Helical" evidence="8">
    <location>
        <begin position="200"/>
        <end position="218"/>
    </location>
</feature>
<comment type="similarity">
    <text evidence="2">Belongs to the nucleobase:cation symporter-2 (NCS2) (TC 2.A.40) family. Azg-like subfamily.</text>
</comment>
<comment type="subcellular location">
    <subcellularLocation>
        <location evidence="1">Endomembrane system</location>
        <topology evidence="1">Multi-pass membrane protein</topology>
    </subcellularLocation>
</comment>
<dbReference type="GO" id="GO:0005345">
    <property type="term" value="F:purine nucleobase transmembrane transporter activity"/>
    <property type="evidence" value="ECO:0007669"/>
    <property type="project" value="TreeGrafter"/>
</dbReference>
<evidence type="ECO:0000256" key="5">
    <source>
        <dbReference type="ARBA" id="ARBA00022989"/>
    </source>
</evidence>
<accession>A0A9D1Q0N5</accession>
<sequence length="552" mass="58708">MDEQNNNSPDEPIEEVSAPETPAETGDIPAPETFSDEAVESPYKNGFLRRLDDYYGVTRKKSSIRVEIMAGVATFLAMCYILVVNPNQILSFDTGDPLWPSVFLATAFGALIGTLLMSFVAKMPYAQAPGMGLNSMVGTLLSGAAGGGAAMMFSFGTAMLLVLISGLIFLLLSVIPGGRDKETGKLKSLREYIFDGIPKSLRSAIPVGIGLFIAYIGFQNAGVIKASAFTQVDLINFNIYTPQLVQSGGTVMTLASPLICLAGLIVIAVLSHFKFKAAVIIGMIVATIIAIPTGVADVNVLTGNGGVTWKFWENFANFFSMDASKGGSFLAAFTDVDFSEKSVLYCIMTVVSFCMIDMFDTLGTVTGCATRAGLLDKDGKPLNLDKCMYADSIATCTGALLGTSTVTTFVESGTGVAAGGRTGLTSLTTATLFLLSIFLLPFFAFIPSAAAACALVYVGVLMMGNVKNVDFDTVRNAVPAFFTIIIMPLGYSITDGIGMGMMMYTIISLVEFAVGWVLAAVKKTEKPKFDIPIVTFIVTLMFAAYFFIPFDV</sequence>
<feature type="transmembrane region" description="Helical" evidence="8">
    <location>
        <begin position="98"/>
        <end position="121"/>
    </location>
</feature>
<evidence type="ECO:0000256" key="1">
    <source>
        <dbReference type="ARBA" id="ARBA00004127"/>
    </source>
</evidence>
<dbReference type="GO" id="GO:0012505">
    <property type="term" value="C:endomembrane system"/>
    <property type="evidence" value="ECO:0007669"/>
    <property type="project" value="UniProtKB-SubCell"/>
</dbReference>
<reference evidence="9" key="1">
    <citation type="journal article" date="2021" name="PeerJ">
        <title>Extensive microbial diversity within the chicken gut microbiome revealed by metagenomics and culture.</title>
        <authorList>
            <person name="Gilroy R."/>
            <person name="Ravi A."/>
            <person name="Getino M."/>
            <person name="Pursley I."/>
            <person name="Horton D.L."/>
            <person name="Alikhan N.F."/>
            <person name="Baker D."/>
            <person name="Gharbi K."/>
            <person name="Hall N."/>
            <person name="Watson M."/>
            <person name="Adriaenssens E.M."/>
            <person name="Foster-Nyarko E."/>
            <person name="Jarju S."/>
            <person name="Secka A."/>
            <person name="Antonio M."/>
            <person name="Oren A."/>
            <person name="Chaudhuri R.R."/>
            <person name="La Ragione R."/>
            <person name="Hildebrand F."/>
            <person name="Pallen M.J."/>
        </authorList>
    </citation>
    <scope>NUCLEOTIDE SEQUENCE</scope>
    <source>
        <strain evidence="9">12435</strain>
    </source>
</reference>
<evidence type="ECO:0000256" key="3">
    <source>
        <dbReference type="ARBA" id="ARBA00022448"/>
    </source>
</evidence>
<evidence type="ECO:0000256" key="7">
    <source>
        <dbReference type="SAM" id="MobiDB-lite"/>
    </source>
</evidence>
<proteinExistence type="inferred from homology"/>
<gene>
    <name evidence="9" type="ORF">H9892_05455</name>
</gene>
<dbReference type="PANTHER" id="PTHR43337">
    <property type="entry name" value="XANTHINE/URACIL PERMEASE C887.17-RELATED"/>
    <property type="match status" value="1"/>
</dbReference>
<dbReference type="InterPro" id="IPR006043">
    <property type="entry name" value="NCS2"/>
</dbReference>
<dbReference type="GO" id="GO:0005886">
    <property type="term" value="C:plasma membrane"/>
    <property type="evidence" value="ECO:0007669"/>
    <property type="project" value="TreeGrafter"/>
</dbReference>
<keyword evidence="6 8" id="KW-0472">Membrane</keyword>
<dbReference type="AlphaFoldDB" id="A0A9D1Q0N5"/>
<dbReference type="PANTHER" id="PTHR43337:SF1">
    <property type="entry name" value="XANTHINE_URACIL PERMEASE C887.17-RELATED"/>
    <property type="match status" value="1"/>
</dbReference>
<evidence type="ECO:0000313" key="10">
    <source>
        <dbReference type="Proteomes" id="UP000823990"/>
    </source>
</evidence>